<evidence type="ECO:0008006" key="4">
    <source>
        <dbReference type="Google" id="ProtNLM"/>
    </source>
</evidence>
<protein>
    <recommendedName>
        <fullName evidence="4">NYN domain-containing protein</fullName>
    </recommendedName>
</protein>
<evidence type="ECO:0000256" key="1">
    <source>
        <dbReference type="SAM" id="MobiDB-lite"/>
    </source>
</evidence>
<feature type="compositionally biased region" description="Polar residues" evidence="1">
    <location>
        <begin position="147"/>
        <end position="156"/>
    </location>
</feature>
<reference evidence="2 3" key="1">
    <citation type="submission" date="2021-05" db="EMBL/GenBank/DDBJ databases">
        <title>Genome Assembly of Synthetic Allotetraploid Brassica napus Reveals Homoeologous Exchanges between Subgenomes.</title>
        <authorList>
            <person name="Davis J.T."/>
        </authorList>
    </citation>
    <scope>NUCLEOTIDE SEQUENCE [LARGE SCALE GENOMIC DNA]</scope>
    <source>
        <strain evidence="3">cv. Da-Ae</strain>
        <tissue evidence="2">Seedling</tissue>
    </source>
</reference>
<proteinExistence type="predicted"/>
<feature type="region of interest" description="Disordered" evidence="1">
    <location>
        <begin position="108"/>
        <end position="205"/>
    </location>
</feature>
<feature type="compositionally biased region" description="Basic residues" evidence="1">
    <location>
        <begin position="177"/>
        <end position="198"/>
    </location>
</feature>
<evidence type="ECO:0000313" key="2">
    <source>
        <dbReference type="EMBL" id="KAH0939055.1"/>
    </source>
</evidence>
<sequence>MDNVGWEFVLDPNDMKYEDFLRIVCDDYNISEGKAVEFAYMLPKHILKKMPSNTSLIFLSNDRQLASFITLFKTDVMCIYVSLTPNKGLHDVNKNQKRVFKENSAADFGSFGSVHPNTPIRQMQTSLPRMTPSTNPSSRKKPKDSAKITSPTTTSPRVRKRLFQSSPTSKKPTQGAKQKKSKKPTHGAKKQNQRRQRYPSKVNQQ</sequence>
<dbReference type="EMBL" id="JAGKQM010000002">
    <property type="protein sequence ID" value="KAH0939055.1"/>
    <property type="molecule type" value="Genomic_DNA"/>
</dbReference>
<name>A0ABQ8EEN2_BRANA</name>
<evidence type="ECO:0000313" key="3">
    <source>
        <dbReference type="Proteomes" id="UP000824890"/>
    </source>
</evidence>
<organism evidence="2 3">
    <name type="scientific">Brassica napus</name>
    <name type="common">Rape</name>
    <dbReference type="NCBI Taxonomy" id="3708"/>
    <lineage>
        <taxon>Eukaryota</taxon>
        <taxon>Viridiplantae</taxon>
        <taxon>Streptophyta</taxon>
        <taxon>Embryophyta</taxon>
        <taxon>Tracheophyta</taxon>
        <taxon>Spermatophyta</taxon>
        <taxon>Magnoliopsida</taxon>
        <taxon>eudicotyledons</taxon>
        <taxon>Gunneridae</taxon>
        <taxon>Pentapetalae</taxon>
        <taxon>rosids</taxon>
        <taxon>malvids</taxon>
        <taxon>Brassicales</taxon>
        <taxon>Brassicaceae</taxon>
        <taxon>Brassiceae</taxon>
        <taxon>Brassica</taxon>
    </lineage>
</organism>
<comment type="caution">
    <text evidence="2">The sequence shown here is derived from an EMBL/GenBank/DDBJ whole genome shotgun (WGS) entry which is preliminary data.</text>
</comment>
<feature type="compositionally biased region" description="Polar residues" evidence="1">
    <location>
        <begin position="115"/>
        <end position="137"/>
    </location>
</feature>
<gene>
    <name evidence="2" type="ORF">HID58_006516</name>
</gene>
<accession>A0ABQ8EEN2</accession>
<keyword evidence="3" id="KW-1185">Reference proteome</keyword>
<dbReference type="Proteomes" id="UP000824890">
    <property type="component" value="Unassembled WGS sequence"/>
</dbReference>
<feature type="compositionally biased region" description="Polar residues" evidence="1">
    <location>
        <begin position="163"/>
        <end position="176"/>
    </location>
</feature>